<sequence length="70" mass="8066">MDQKIGLDFLKKEKSIRSDCSASIIWGNNPHFHLIIQKLNIKILLMEMVLLSMPVSLFRLPNITQTNQEA</sequence>
<accession>A0A178UA64</accession>
<gene>
    <name evidence="1" type="ordered locus">AXX17_At5g34170</name>
</gene>
<evidence type="ECO:0000313" key="1">
    <source>
        <dbReference type="EMBL" id="OAO90858.1"/>
    </source>
</evidence>
<proteinExistence type="predicted"/>
<name>A0A178UA64_ARATH</name>
<dbReference type="AlphaFoldDB" id="A0A178UA64"/>
<organism evidence="1 2">
    <name type="scientific">Arabidopsis thaliana</name>
    <name type="common">Mouse-ear cress</name>
    <dbReference type="NCBI Taxonomy" id="3702"/>
    <lineage>
        <taxon>Eukaryota</taxon>
        <taxon>Viridiplantae</taxon>
        <taxon>Streptophyta</taxon>
        <taxon>Embryophyta</taxon>
        <taxon>Tracheophyta</taxon>
        <taxon>Spermatophyta</taxon>
        <taxon>Magnoliopsida</taxon>
        <taxon>eudicotyledons</taxon>
        <taxon>Gunneridae</taxon>
        <taxon>Pentapetalae</taxon>
        <taxon>rosids</taxon>
        <taxon>malvids</taxon>
        <taxon>Brassicales</taxon>
        <taxon>Brassicaceae</taxon>
        <taxon>Camelineae</taxon>
        <taxon>Arabidopsis</taxon>
    </lineage>
</organism>
<dbReference type="Proteomes" id="UP000078284">
    <property type="component" value="Chromosome 5"/>
</dbReference>
<evidence type="ECO:0000313" key="2">
    <source>
        <dbReference type="Proteomes" id="UP000078284"/>
    </source>
</evidence>
<comment type="caution">
    <text evidence="1">The sequence shown here is derived from an EMBL/GenBank/DDBJ whole genome shotgun (WGS) entry which is preliminary data.</text>
</comment>
<reference evidence="2" key="1">
    <citation type="journal article" date="2016" name="Proc. Natl. Acad. Sci. U.S.A.">
        <title>Chromosome-level assembly of Arabidopsis thaliana Ler reveals the extent of translocation and inversion polymorphisms.</title>
        <authorList>
            <person name="Zapata L."/>
            <person name="Ding J."/>
            <person name="Willing E.M."/>
            <person name="Hartwig B."/>
            <person name="Bezdan D."/>
            <person name="Jiao W.B."/>
            <person name="Patel V."/>
            <person name="Velikkakam James G."/>
            <person name="Koornneef M."/>
            <person name="Ossowski S."/>
            <person name="Schneeberger K."/>
        </authorList>
    </citation>
    <scope>NUCLEOTIDE SEQUENCE [LARGE SCALE GENOMIC DNA]</scope>
    <source>
        <strain evidence="2">cv. Landsberg erecta</strain>
    </source>
</reference>
<dbReference type="EMBL" id="LUHQ01000005">
    <property type="protein sequence ID" value="OAO90858.1"/>
    <property type="molecule type" value="Genomic_DNA"/>
</dbReference>
<protein>
    <submittedName>
        <fullName evidence="1">Uncharacterized protein</fullName>
    </submittedName>
</protein>